<dbReference type="GO" id="GO:0030488">
    <property type="term" value="P:tRNA methylation"/>
    <property type="evidence" value="ECO:0007669"/>
    <property type="project" value="TreeGrafter"/>
</dbReference>
<dbReference type="SUPFAM" id="SSF50965">
    <property type="entry name" value="Galactose oxidase, central domain"/>
    <property type="match status" value="1"/>
</dbReference>
<dbReference type="Pfam" id="PF04072">
    <property type="entry name" value="LCM"/>
    <property type="match status" value="1"/>
</dbReference>
<accession>A0A1G4MIZ8</accession>
<keyword evidence="9" id="KW-0949">S-adenosyl-L-methionine</keyword>
<dbReference type="STRING" id="4955.A0A1G4MIZ8"/>
<dbReference type="InterPro" id="IPR011043">
    <property type="entry name" value="Gal_Oxase/kelch_b-propeller"/>
</dbReference>
<evidence type="ECO:0000256" key="7">
    <source>
        <dbReference type="ARBA" id="ARBA00022603"/>
    </source>
</evidence>
<dbReference type="Pfam" id="PF13418">
    <property type="entry name" value="Beta-prop_TYW4"/>
    <property type="match status" value="1"/>
</dbReference>
<evidence type="ECO:0000256" key="5">
    <source>
        <dbReference type="ARBA" id="ARBA00012779"/>
    </source>
</evidence>
<dbReference type="Gene3D" id="3.40.50.150">
    <property type="entry name" value="Vaccinia Virus protein VP39"/>
    <property type="match status" value="1"/>
</dbReference>
<keyword evidence="10" id="KW-0819">tRNA processing</keyword>
<dbReference type="Proteomes" id="UP000190831">
    <property type="component" value="Chromosome G"/>
</dbReference>
<dbReference type="OMA" id="FCILEQF"/>
<evidence type="ECO:0000313" key="15">
    <source>
        <dbReference type="EMBL" id="SCW03808.1"/>
    </source>
</evidence>
<comment type="catalytic activity">
    <reaction evidence="13">
        <text>7-[(3S)-(3-amino-3-methoxycarbonyl)propyl]wyosine(37) in tRNA(Phe) + S-adenosyl-L-methionine + CO2 = wybutosine(37) in tRNA(Phe) + S-adenosyl-L-homocysteine + 2 H(+)</text>
        <dbReference type="Rhea" id="RHEA:37119"/>
        <dbReference type="Rhea" id="RHEA-COMP:11844"/>
        <dbReference type="Rhea" id="RHEA-COMP:11847"/>
        <dbReference type="ChEBI" id="CHEBI:15378"/>
        <dbReference type="ChEBI" id="CHEBI:16526"/>
        <dbReference type="ChEBI" id="CHEBI:57856"/>
        <dbReference type="ChEBI" id="CHEBI:59789"/>
        <dbReference type="ChEBI" id="CHEBI:73544"/>
        <dbReference type="ChEBI" id="CHEBI:74275"/>
        <dbReference type="EC" id="2.3.1.231"/>
    </reaction>
</comment>
<evidence type="ECO:0000256" key="8">
    <source>
        <dbReference type="ARBA" id="ARBA00022679"/>
    </source>
</evidence>
<dbReference type="EC" id="2.3.1.231" evidence="4"/>
<feature type="region of interest" description="Disordered" evidence="14">
    <location>
        <begin position="1"/>
        <end position="27"/>
    </location>
</feature>
<dbReference type="PANTHER" id="PTHR46529:SF1">
    <property type="entry name" value="TRNA WYBUTOSINE-SYNTHESIZING PROTEIN 4"/>
    <property type="match status" value="1"/>
</dbReference>
<dbReference type="Gene3D" id="2.120.10.80">
    <property type="entry name" value="Kelch-type beta propeller"/>
    <property type="match status" value="1"/>
</dbReference>
<dbReference type="InterPro" id="IPR029063">
    <property type="entry name" value="SAM-dependent_MTases_sf"/>
</dbReference>
<evidence type="ECO:0000256" key="12">
    <source>
        <dbReference type="ARBA" id="ARBA00030847"/>
    </source>
</evidence>
<evidence type="ECO:0000256" key="9">
    <source>
        <dbReference type="ARBA" id="ARBA00022691"/>
    </source>
</evidence>
<sequence>MKSAMKLNKNQIKQVEKHERQKKYSDLAIQNTNNSSIASKASVERLYQDVLGAHETDITVNKSKQYFKYFVPKPIRRSPCINRGYWLRLHAVKSRIDSILGSSDTKVTIVNLGCGYDPLPFQLLDKESTHRLRNIGTVSFVDIDYPELIKNKVTIIEKTPELKSIVGETKMTSNPRTLFNSENYVAVSCDLNEIQSFEEVLSFLNLKEPDVIKIFVAEVSLAYMTAEKADNIITHCANIPNSHFVILEQLLPVGPFESFSKQMMRHFLSNDSPLLSVKKYPSIESQINRFNRLGFPHVNAGDMAHLWNSVSYEIKKELEKIEAFDELEEFFLFCHHYVLVHATNDEEFLFDQIYKFPNVKSYPKNPLLKMSMRVANFEEDLSLCRKFGSSAKLPGNEILYSHGCFNNRLKDTMVFTTSGKYANTLSDTVCPKERMCHSITCLNDELCVLIGGRGGPNKPLHDSWLLKKTEGAWRWTQGPNLPEPRFRHQACALNSHQLLIFGGVTQGPIFLLYDSETGEFSEPRVIGEIPRKVSSSLCFDQESQTGVISGGSSAAYSVDDDMIVFCFDEASKTVEVQSTYQNLLFMRYGSKSVFLDKDHVLVVGGMSPELLFGQTTTIIEVDITNGDVSQVEIPSQVWEQNAPMLAGFELQKLETGDVLVFGGGAVCYGFGSVWNKPLLIGENNIDLSVVSI</sequence>
<name>A0A1G4MIZ8_LACFM</name>
<dbReference type="SUPFAM" id="SSF53335">
    <property type="entry name" value="S-adenosyl-L-methionine-dependent methyltransferases"/>
    <property type="match status" value="1"/>
</dbReference>
<evidence type="ECO:0000256" key="6">
    <source>
        <dbReference type="ARBA" id="ARBA00018045"/>
    </source>
</evidence>
<dbReference type="GO" id="GO:0031591">
    <property type="term" value="P:wybutosine biosynthetic process"/>
    <property type="evidence" value="ECO:0007669"/>
    <property type="project" value="TreeGrafter"/>
</dbReference>
<dbReference type="EMBL" id="LT598486">
    <property type="protein sequence ID" value="SCW03808.1"/>
    <property type="molecule type" value="Genomic_DNA"/>
</dbReference>
<evidence type="ECO:0000256" key="3">
    <source>
        <dbReference type="ARBA" id="ARBA00010703"/>
    </source>
</evidence>
<evidence type="ECO:0000256" key="1">
    <source>
        <dbReference type="ARBA" id="ARBA00001806"/>
    </source>
</evidence>
<comment type="catalytic activity">
    <reaction evidence="1">
        <text>7-[(3S)-3-amino-3-carboxypropyl]wyosine(37) in tRNA(Phe) + S-adenosyl-L-methionine = 7-[(3S)-(3-amino-3-methoxycarbonyl)propyl]wyosine(37) in tRNA(Phe) + S-adenosyl-L-homocysteine</text>
        <dbReference type="Rhea" id="RHEA:36903"/>
        <dbReference type="Rhea" id="RHEA-COMP:10379"/>
        <dbReference type="Rhea" id="RHEA-COMP:11844"/>
        <dbReference type="ChEBI" id="CHEBI:57856"/>
        <dbReference type="ChEBI" id="CHEBI:59789"/>
        <dbReference type="ChEBI" id="CHEBI:73543"/>
        <dbReference type="ChEBI" id="CHEBI:74275"/>
        <dbReference type="EC" id="2.1.1.290"/>
    </reaction>
</comment>
<feature type="compositionally biased region" description="Basic and acidic residues" evidence="14">
    <location>
        <begin position="14"/>
        <end position="25"/>
    </location>
</feature>
<comment type="similarity">
    <text evidence="3">Belongs to the methyltransferase superfamily. LCMT family.</text>
</comment>
<reference evidence="15 16" key="1">
    <citation type="submission" date="2016-03" db="EMBL/GenBank/DDBJ databases">
        <authorList>
            <person name="Devillers H."/>
        </authorList>
    </citation>
    <scope>NUCLEOTIDE SEQUENCE [LARGE SCALE GENOMIC DNA]</scope>
    <source>
        <strain evidence="15">CBS 6772</strain>
    </source>
</reference>
<dbReference type="GO" id="GO:0008175">
    <property type="term" value="F:tRNA methyltransferase activity"/>
    <property type="evidence" value="ECO:0007669"/>
    <property type="project" value="TreeGrafter"/>
</dbReference>
<evidence type="ECO:0000256" key="14">
    <source>
        <dbReference type="SAM" id="MobiDB-lite"/>
    </source>
</evidence>
<dbReference type="InterPro" id="IPR015915">
    <property type="entry name" value="Kelch-typ_b-propeller"/>
</dbReference>
<comment type="pathway">
    <text evidence="2">tRNA modification; wybutosine-tRNA(Phe) biosynthesis.</text>
</comment>
<evidence type="ECO:0000256" key="4">
    <source>
        <dbReference type="ARBA" id="ARBA00012155"/>
    </source>
</evidence>
<evidence type="ECO:0000256" key="11">
    <source>
        <dbReference type="ARBA" id="ARBA00029750"/>
    </source>
</evidence>
<evidence type="ECO:0000313" key="16">
    <source>
        <dbReference type="Proteomes" id="UP000190831"/>
    </source>
</evidence>
<proteinExistence type="inferred from homology"/>
<evidence type="ECO:0000256" key="10">
    <source>
        <dbReference type="ARBA" id="ARBA00022694"/>
    </source>
</evidence>
<dbReference type="OrthoDB" id="47172at2759"/>
<dbReference type="InterPro" id="IPR007213">
    <property type="entry name" value="Ppm1/Ppm2/Tcmp"/>
</dbReference>
<organism evidence="15 16">
    <name type="scientific">Lachancea fermentati</name>
    <name type="common">Zygosaccharomyces fermentati</name>
    <dbReference type="NCBI Taxonomy" id="4955"/>
    <lineage>
        <taxon>Eukaryota</taxon>
        <taxon>Fungi</taxon>
        <taxon>Dikarya</taxon>
        <taxon>Ascomycota</taxon>
        <taxon>Saccharomycotina</taxon>
        <taxon>Saccharomycetes</taxon>
        <taxon>Saccharomycetales</taxon>
        <taxon>Saccharomycetaceae</taxon>
        <taxon>Lachancea</taxon>
    </lineage>
</organism>
<evidence type="ECO:0000256" key="2">
    <source>
        <dbReference type="ARBA" id="ARBA00004797"/>
    </source>
</evidence>
<keyword evidence="7" id="KW-0489">Methyltransferase</keyword>
<dbReference type="AlphaFoldDB" id="A0A1G4MIZ8"/>
<protein>
    <recommendedName>
        <fullName evidence="6">tRNA wybutosine-synthesizing protein 4</fullName>
        <ecNumber evidence="5">2.1.1.290</ecNumber>
        <ecNumber evidence="4">2.3.1.231</ecNumber>
    </recommendedName>
    <alternativeName>
        <fullName evidence="12">tRNA(Phe) (7-(3-amino-3-(methoxycarbonyl)propyl)wyosine(37)-N)-methoxycarbonyltransferase</fullName>
    </alternativeName>
    <alternativeName>
        <fullName evidence="11">tRNA(Phe) (7-(3-amino-3-carboxypropyl)wyosine(37)-O)-methyltransferase</fullName>
    </alternativeName>
</protein>
<keyword evidence="8" id="KW-0808">Transferase</keyword>
<keyword evidence="16" id="KW-1185">Reference proteome</keyword>
<gene>
    <name evidence="15" type="ORF">LAFE_0G18668G</name>
</gene>
<dbReference type="PANTHER" id="PTHR46529">
    <property type="entry name" value="TRNA WYBUTOSINE-SYNTHESIZING PROTEIN 4"/>
    <property type="match status" value="1"/>
</dbReference>
<evidence type="ECO:0000256" key="13">
    <source>
        <dbReference type="ARBA" id="ARBA00049250"/>
    </source>
</evidence>
<dbReference type="EC" id="2.1.1.290" evidence="5"/>
<dbReference type="UniPathway" id="UPA00375"/>